<comment type="caution">
    <text evidence="2">The sequence shown here is derived from an EMBL/GenBank/DDBJ whole genome shotgun (WGS) entry which is preliminary data.</text>
</comment>
<keyword evidence="1" id="KW-0732">Signal</keyword>
<feature type="chain" id="PRO_5026809911" description="Secreted protein" evidence="1">
    <location>
        <begin position="25"/>
        <end position="346"/>
    </location>
</feature>
<dbReference type="AlphaFoldDB" id="A0A6L9QPD8"/>
<evidence type="ECO:0008006" key="4">
    <source>
        <dbReference type="Google" id="ProtNLM"/>
    </source>
</evidence>
<reference evidence="2 3" key="1">
    <citation type="submission" date="2020-01" db="EMBL/GenBank/DDBJ databases">
        <title>Insect and environment-associated Actinomycetes.</title>
        <authorList>
            <person name="Currrie C."/>
            <person name="Chevrette M."/>
            <person name="Carlson C."/>
            <person name="Stubbendieck R."/>
            <person name="Wendt-Pienkowski E."/>
        </authorList>
    </citation>
    <scope>NUCLEOTIDE SEQUENCE [LARGE SCALE GENOMIC DNA]</scope>
    <source>
        <strain evidence="2 3">SID10258</strain>
    </source>
</reference>
<dbReference type="SUPFAM" id="SSF63829">
    <property type="entry name" value="Calcium-dependent phosphotriesterase"/>
    <property type="match status" value="1"/>
</dbReference>
<evidence type="ECO:0000313" key="2">
    <source>
        <dbReference type="EMBL" id="NEA27359.1"/>
    </source>
</evidence>
<name>A0A6L9QPD8_9ACTN</name>
<dbReference type="Proteomes" id="UP000475532">
    <property type="component" value="Unassembled WGS sequence"/>
</dbReference>
<gene>
    <name evidence="2" type="ORF">G3I70_33405</name>
</gene>
<evidence type="ECO:0000256" key="1">
    <source>
        <dbReference type="SAM" id="SignalP"/>
    </source>
</evidence>
<dbReference type="EMBL" id="JAAGLI010000913">
    <property type="protein sequence ID" value="NEA27359.1"/>
    <property type="molecule type" value="Genomic_DNA"/>
</dbReference>
<organism evidence="2 3">
    <name type="scientific">Actinomadura bangladeshensis</name>
    <dbReference type="NCBI Taxonomy" id="453573"/>
    <lineage>
        <taxon>Bacteria</taxon>
        <taxon>Bacillati</taxon>
        <taxon>Actinomycetota</taxon>
        <taxon>Actinomycetes</taxon>
        <taxon>Streptosporangiales</taxon>
        <taxon>Thermomonosporaceae</taxon>
        <taxon>Actinomadura</taxon>
    </lineage>
</organism>
<accession>A0A6L9QPD8</accession>
<proteinExistence type="predicted"/>
<evidence type="ECO:0000313" key="3">
    <source>
        <dbReference type="Proteomes" id="UP000475532"/>
    </source>
</evidence>
<protein>
    <recommendedName>
        <fullName evidence="4">Secreted protein</fullName>
    </recommendedName>
</protein>
<sequence length="346" mass="36446">MKRIMVAVVGMTAALVAVPGTAQAAVTDFHSVSLPFFWPNAGLNEVTPDGAGGVWAGGSQGAYCVPLFDYCEPYNGNPVVRRYTGSSWKEYPLKGWSGDGGIGTISTYGAETWISARRTWGDTPGYLARFDGSAFQRVAGVHSAGDRVSTGPAGTWLYNGPGSVYRRDGSAWTPVPIPEEMRSINDLQARTATDAWLVGNRYTDAGNHSLPALAHFDGTSWTSVTPPDLPAGVNDWITKVVPVAADDVWVIMNGYLAHWNGGAWTVVPAPENSEILYDLAVDASGTPWVAASPGGDPNLYRYSGGAWELAAMPAGTRVNGITVLPGTSTIWGVGFNNGSAAAITNS</sequence>
<dbReference type="RefSeq" id="WP_163061772.1">
    <property type="nucleotide sequence ID" value="NZ_JAAGLI010000913.1"/>
</dbReference>
<feature type="signal peptide" evidence="1">
    <location>
        <begin position="1"/>
        <end position="24"/>
    </location>
</feature>